<gene>
    <name evidence="4" type="ORF">NEZAVI_LOCUS15417</name>
</gene>
<sequence length="203" mass="22322">MAGSYSCEVSADAPSFHTVVVTAHLDVVEAPSGQPTIHGLKPRYRPGNVINASCTTPGSKPAANLTWFVNGEHVGGEAVRQYREMDSELMEVSISTIKLLATPSLFPSGRLKLKCTASIYSLYWQTTEKSAEMERGRGHLNEIFDNDLNNEDHEYLPSSGEEYNDKGTESSQTGSAAHVIRLDLNYLIYFSANLLLNILILQL</sequence>
<organism evidence="4 5">
    <name type="scientific">Nezara viridula</name>
    <name type="common">Southern green stink bug</name>
    <name type="synonym">Cimex viridulus</name>
    <dbReference type="NCBI Taxonomy" id="85310"/>
    <lineage>
        <taxon>Eukaryota</taxon>
        <taxon>Metazoa</taxon>
        <taxon>Ecdysozoa</taxon>
        <taxon>Arthropoda</taxon>
        <taxon>Hexapoda</taxon>
        <taxon>Insecta</taxon>
        <taxon>Pterygota</taxon>
        <taxon>Neoptera</taxon>
        <taxon>Paraneoptera</taxon>
        <taxon>Hemiptera</taxon>
        <taxon>Heteroptera</taxon>
        <taxon>Panheteroptera</taxon>
        <taxon>Pentatomomorpha</taxon>
        <taxon>Pentatomoidea</taxon>
        <taxon>Pentatomidae</taxon>
        <taxon>Pentatominae</taxon>
        <taxon>Nezara</taxon>
    </lineage>
</organism>
<dbReference type="InterPro" id="IPR036179">
    <property type="entry name" value="Ig-like_dom_sf"/>
</dbReference>
<reference evidence="4" key="1">
    <citation type="submission" date="2022-01" db="EMBL/GenBank/DDBJ databases">
        <authorList>
            <person name="King R."/>
        </authorList>
    </citation>
    <scope>NUCLEOTIDE SEQUENCE</scope>
</reference>
<dbReference type="Gene3D" id="2.60.40.10">
    <property type="entry name" value="Immunoglobulins"/>
    <property type="match status" value="1"/>
</dbReference>
<dbReference type="Proteomes" id="UP001152798">
    <property type="component" value="Chromosome 7"/>
</dbReference>
<dbReference type="InterPro" id="IPR007110">
    <property type="entry name" value="Ig-like_dom"/>
</dbReference>
<keyword evidence="5" id="KW-1185">Reference proteome</keyword>
<evidence type="ECO:0000256" key="1">
    <source>
        <dbReference type="ARBA" id="ARBA00023157"/>
    </source>
</evidence>
<protein>
    <recommendedName>
        <fullName evidence="3">Ig-like domain-containing protein</fullName>
    </recommendedName>
</protein>
<dbReference type="SUPFAM" id="SSF48726">
    <property type="entry name" value="Immunoglobulin"/>
    <property type="match status" value="1"/>
</dbReference>
<dbReference type="Pfam" id="PF08205">
    <property type="entry name" value="C2-set_2"/>
    <property type="match status" value="1"/>
</dbReference>
<dbReference type="OrthoDB" id="6419989at2759"/>
<dbReference type="PROSITE" id="PS50835">
    <property type="entry name" value="IG_LIKE"/>
    <property type="match status" value="1"/>
</dbReference>
<name>A0A9P0HTA9_NEZVI</name>
<dbReference type="InterPro" id="IPR013783">
    <property type="entry name" value="Ig-like_fold"/>
</dbReference>
<dbReference type="PANTHER" id="PTHR21261:SF8">
    <property type="entry name" value="BEATEN PATH IA, ISOFORM B-RELATED"/>
    <property type="match status" value="1"/>
</dbReference>
<dbReference type="InterPro" id="IPR013162">
    <property type="entry name" value="CD80_C2-set"/>
</dbReference>
<evidence type="ECO:0000256" key="2">
    <source>
        <dbReference type="SAM" id="MobiDB-lite"/>
    </source>
</evidence>
<feature type="region of interest" description="Disordered" evidence="2">
    <location>
        <begin position="142"/>
        <end position="170"/>
    </location>
</feature>
<proteinExistence type="predicted"/>
<dbReference type="EMBL" id="OV725083">
    <property type="protein sequence ID" value="CAH1407779.1"/>
    <property type="molecule type" value="Genomic_DNA"/>
</dbReference>
<evidence type="ECO:0000313" key="4">
    <source>
        <dbReference type="EMBL" id="CAH1407779.1"/>
    </source>
</evidence>
<keyword evidence="1" id="KW-1015">Disulfide bond</keyword>
<accession>A0A9P0HTA9</accession>
<evidence type="ECO:0000259" key="3">
    <source>
        <dbReference type="PROSITE" id="PS50835"/>
    </source>
</evidence>
<dbReference type="AlphaFoldDB" id="A0A9P0HTA9"/>
<dbReference type="PANTHER" id="PTHR21261">
    <property type="entry name" value="BEAT PROTEIN"/>
    <property type="match status" value="1"/>
</dbReference>
<feature type="domain" description="Ig-like" evidence="3">
    <location>
        <begin position="35"/>
        <end position="132"/>
    </location>
</feature>
<evidence type="ECO:0000313" key="5">
    <source>
        <dbReference type="Proteomes" id="UP001152798"/>
    </source>
</evidence>